<evidence type="ECO:0000313" key="6">
    <source>
        <dbReference type="Proteomes" id="UP001523216"/>
    </source>
</evidence>
<accession>A0ABT0Y299</accession>
<evidence type="ECO:0000313" key="5">
    <source>
        <dbReference type="EMBL" id="MCM4080141.1"/>
    </source>
</evidence>
<dbReference type="PANTHER" id="PTHR11931">
    <property type="entry name" value="PHOSPHOGLYCERATE MUTASE"/>
    <property type="match status" value="1"/>
</dbReference>
<dbReference type="InterPro" id="IPR005952">
    <property type="entry name" value="Phosphogly_mut1"/>
</dbReference>
<organism evidence="5 6">
    <name type="scientific">Paractinoplanes hotanensis</name>
    <dbReference type="NCBI Taxonomy" id="2906497"/>
    <lineage>
        <taxon>Bacteria</taxon>
        <taxon>Bacillati</taxon>
        <taxon>Actinomycetota</taxon>
        <taxon>Actinomycetes</taxon>
        <taxon>Micromonosporales</taxon>
        <taxon>Micromonosporaceae</taxon>
        <taxon>Paractinoplanes</taxon>
    </lineage>
</organism>
<dbReference type="RefSeq" id="WP_251799948.1">
    <property type="nucleotide sequence ID" value="NZ_JAMQOL010000029.1"/>
</dbReference>
<name>A0ABT0Y299_9ACTN</name>
<dbReference type="EC" id="5.4.2.11" evidence="2"/>
<dbReference type="SUPFAM" id="SSF53254">
    <property type="entry name" value="Phosphoglycerate mutase-like"/>
    <property type="match status" value="1"/>
</dbReference>
<comment type="similarity">
    <text evidence="1">Belongs to the phosphoglycerate mutase family. BPG-dependent PGAM subfamily.</text>
</comment>
<evidence type="ECO:0000256" key="4">
    <source>
        <dbReference type="ARBA" id="ARBA00023235"/>
    </source>
</evidence>
<reference evidence="5 6" key="1">
    <citation type="submission" date="2022-06" db="EMBL/GenBank/DDBJ databases">
        <title>Actinoplanes abujensis sp. nov., isolated from Nigerian arid soil.</title>
        <authorList>
            <person name="Ding P."/>
        </authorList>
    </citation>
    <scope>NUCLEOTIDE SEQUENCE [LARGE SCALE GENOMIC DNA]</scope>
    <source>
        <strain evidence="6">TRM88002</strain>
    </source>
</reference>
<protein>
    <recommendedName>
        <fullName evidence="2">phosphoglycerate mutase (2,3-diphosphoglycerate-dependent)</fullName>
        <ecNumber evidence="2">5.4.2.11</ecNumber>
    </recommendedName>
</protein>
<dbReference type="EMBL" id="JAMQOL010000029">
    <property type="protein sequence ID" value="MCM4080141.1"/>
    <property type="molecule type" value="Genomic_DNA"/>
</dbReference>
<dbReference type="InterPro" id="IPR013078">
    <property type="entry name" value="His_Pase_superF_clade-1"/>
</dbReference>
<sequence>MPTGIVFETHSWSEDNDRGIATGWLPGRLSERGRQLATELGQRRRDDGIAAVFTSDLRRAAETAEIAFAGSAIPVLHDWRLRECDYGTGNGMPGAELHEHREWYLDQAYPGGESWRQAVERVGRFLTDVPTRWEGERILVIGHVATRWALDHLIDGIPLEQLIAADFGWREGWEYQLQSP</sequence>
<proteinExistence type="inferred from homology"/>
<dbReference type="Gene3D" id="3.40.50.1240">
    <property type="entry name" value="Phosphoglycerate mutase-like"/>
    <property type="match status" value="1"/>
</dbReference>
<dbReference type="Proteomes" id="UP001523216">
    <property type="component" value="Unassembled WGS sequence"/>
</dbReference>
<dbReference type="Pfam" id="PF00300">
    <property type="entry name" value="His_Phos_1"/>
    <property type="match status" value="1"/>
</dbReference>
<keyword evidence="4" id="KW-0413">Isomerase</keyword>
<evidence type="ECO:0000256" key="1">
    <source>
        <dbReference type="ARBA" id="ARBA00006717"/>
    </source>
</evidence>
<dbReference type="InterPro" id="IPR029033">
    <property type="entry name" value="His_PPase_superfam"/>
</dbReference>
<comment type="caution">
    <text evidence="5">The sequence shown here is derived from an EMBL/GenBank/DDBJ whole genome shotgun (WGS) entry which is preliminary data.</text>
</comment>
<gene>
    <name evidence="5" type="ORF">LXN57_21400</name>
</gene>
<evidence type="ECO:0000256" key="3">
    <source>
        <dbReference type="ARBA" id="ARBA00023152"/>
    </source>
</evidence>
<evidence type="ECO:0000256" key="2">
    <source>
        <dbReference type="ARBA" id="ARBA00012028"/>
    </source>
</evidence>
<keyword evidence="6" id="KW-1185">Reference proteome</keyword>
<keyword evidence="3" id="KW-0324">Glycolysis</keyword>
<dbReference type="CDD" id="cd07067">
    <property type="entry name" value="HP_PGM_like"/>
    <property type="match status" value="1"/>
</dbReference>